<dbReference type="InterPro" id="IPR023214">
    <property type="entry name" value="HAD_sf"/>
</dbReference>
<dbReference type="AlphaFoldDB" id="A0A4P6M2K6"/>
<dbReference type="RefSeq" id="WP_130181358.1">
    <property type="nucleotide sequence ID" value="NZ_CP035945.1"/>
</dbReference>
<sequence>MNNPFSDFTRRHDHLVCIDSDGCAIDSMDIKHFRCFGPCMVKEWHLEAHEKEILERWNQVNLYSMTRGINRFKGLAKALEEVHKKYVPVEDVDTLIQWVNKTDELSNAALKKAIGAADSPILKKALSWSEAVNESIRQIPKEEIKPFTHVKESIEKLHETCDIAIVSSANCEAVKEEWTRFGLLEHVDVLLAQNAGSKKSCISKLLTYGYEREHVMMTGDAPGDMDAAKDNNVFFYPILVSKESMSWSGILDAAERMKEGTFGGAFQEALIKSFIENLTE</sequence>
<evidence type="ECO:0000313" key="2">
    <source>
        <dbReference type="Proteomes" id="UP000289794"/>
    </source>
</evidence>
<dbReference type="InterPro" id="IPR041492">
    <property type="entry name" value="HAD_2"/>
</dbReference>
<dbReference type="KEGG" id="bpro:PMF13cell1_03236"/>
<dbReference type="PANTHER" id="PTHR43434:SF1">
    <property type="entry name" value="PHOSPHOGLYCOLATE PHOSPHATASE"/>
    <property type="match status" value="1"/>
</dbReference>
<accession>A0A4P6M2K6</accession>
<name>A0A4P6M2K6_9FIRM</name>
<dbReference type="GO" id="GO:0005829">
    <property type="term" value="C:cytosol"/>
    <property type="evidence" value="ECO:0007669"/>
    <property type="project" value="TreeGrafter"/>
</dbReference>
<organism evidence="1 2">
    <name type="scientific">Blautia producta</name>
    <dbReference type="NCBI Taxonomy" id="33035"/>
    <lineage>
        <taxon>Bacteria</taxon>
        <taxon>Bacillati</taxon>
        <taxon>Bacillota</taxon>
        <taxon>Clostridia</taxon>
        <taxon>Lachnospirales</taxon>
        <taxon>Lachnospiraceae</taxon>
        <taxon>Blautia</taxon>
    </lineage>
</organism>
<dbReference type="Pfam" id="PF13419">
    <property type="entry name" value="HAD_2"/>
    <property type="match status" value="1"/>
</dbReference>
<dbReference type="InterPro" id="IPR023198">
    <property type="entry name" value="PGP-like_dom2"/>
</dbReference>
<dbReference type="InterPro" id="IPR036412">
    <property type="entry name" value="HAD-like_sf"/>
</dbReference>
<reference evidence="1 2" key="1">
    <citation type="submission" date="2019-01" db="EMBL/GenBank/DDBJ databases">
        <title>PMF-metabolizing Aryl O-demethylase.</title>
        <authorList>
            <person name="Kim M."/>
        </authorList>
    </citation>
    <scope>NUCLEOTIDE SEQUENCE [LARGE SCALE GENOMIC DNA]</scope>
    <source>
        <strain evidence="1 2">PMF1</strain>
    </source>
</reference>
<proteinExistence type="predicted"/>
<evidence type="ECO:0000313" key="1">
    <source>
        <dbReference type="EMBL" id="QBE97673.1"/>
    </source>
</evidence>
<gene>
    <name evidence="1" type="ORF">PMF13cell1_03236</name>
</gene>
<protein>
    <recommendedName>
        <fullName evidence="3">HAD family hydrolase</fullName>
    </recommendedName>
</protein>
<dbReference type="Proteomes" id="UP000289794">
    <property type="component" value="Chromosome"/>
</dbReference>
<dbReference type="GO" id="GO:0006281">
    <property type="term" value="P:DNA repair"/>
    <property type="evidence" value="ECO:0007669"/>
    <property type="project" value="TreeGrafter"/>
</dbReference>
<dbReference type="PANTHER" id="PTHR43434">
    <property type="entry name" value="PHOSPHOGLYCOLATE PHOSPHATASE"/>
    <property type="match status" value="1"/>
</dbReference>
<dbReference type="EMBL" id="CP035945">
    <property type="protein sequence ID" value="QBE97673.1"/>
    <property type="molecule type" value="Genomic_DNA"/>
</dbReference>
<dbReference type="SUPFAM" id="SSF56784">
    <property type="entry name" value="HAD-like"/>
    <property type="match status" value="1"/>
</dbReference>
<dbReference type="Gene3D" id="1.10.150.240">
    <property type="entry name" value="Putative phosphatase, domain 2"/>
    <property type="match status" value="1"/>
</dbReference>
<dbReference type="GO" id="GO:0008967">
    <property type="term" value="F:phosphoglycolate phosphatase activity"/>
    <property type="evidence" value="ECO:0007669"/>
    <property type="project" value="TreeGrafter"/>
</dbReference>
<evidence type="ECO:0008006" key="3">
    <source>
        <dbReference type="Google" id="ProtNLM"/>
    </source>
</evidence>
<dbReference type="Gene3D" id="3.40.50.1000">
    <property type="entry name" value="HAD superfamily/HAD-like"/>
    <property type="match status" value="1"/>
</dbReference>
<dbReference type="InterPro" id="IPR050155">
    <property type="entry name" value="HAD-like_hydrolase_sf"/>
</dbReference>